<dbReference type="EMBL" id="CH940651">
    <property type="protein sequence ID" value="KRF82206.1"/>
    <property type="molecule type" value="Genomic_DNA"/>
</dbReference>
<reference evidence="2 3" key="1">
    <citation type="journal article" date="2007" name="Nature">
        <title>Evolution of genes and genomes on the Drosophila phylogeny.</title>
        <authorList>
            <consortium name="Drosophila 12 Genomes Consortium"/>
            <person name="Clark A.G."/>
            <person name="Eisen M.B."/>
            <person name="Smith D.R."/>
            <person name="Bergman C.M."/>
            <person name="Oliver B."/>
            <person name="Markow T.A."/>
            <person name="Kaufman T.C."/>
            <person name="Kellis M."/>
            <person name="Gelbart W."/>
            <person name="Iyer V.N."/>
            <person name="Pollard D.A."/>
            <person name="Sackton T.B."/>
            <person name="Larracuente A.M."/>
            <person name="Singh N.D."/>
            <person name="Abad J.P."/>
            <person name="Abt D.N."/>
            <person name="Adryan B."/>
            <person name="Aguade M."/>
            <person name="Akashi H."/>
            <person name="Anderson W.W."/>
            <person name="Aquadro C.F."/>
            <person name="Ardell D.H."/>
            <person name="Arguello R."/>
            <person name="Artieri C.G."/>
            <person name="Barbash D.A."/>
            <person name="Barker D."/>
            <person name="Barsanti P."/>
            <person name="Batterham P."/>
            <person name="Batzoglou S."/>
            <person name="Begun D."/>
            <person name="Bhutkar A."/>
            <person name="Blanco E."/>
            <person name="Bosak S.A."/>
            <person name="Bradley R.K."/>
            <person name="Brand A.D."/>
            <person name="Brent M.R."/>
            <person name="Brooks A.N."/>
            <person name="Brown R.H."/>
            <person name="Butlin R.K."/>
            <person name="Caggese C."/>
            <person name="Calvi B.R."/>
            <person name="Bernardo de Carvalho A."/>
            <person name="Caspi A."/>
            <person name="Castrezana S."/>
            <person name="Celniker S.E."/>
            <person name="Chang J.L."/>
            <person name="Chapple C."/>
            <person name="Chatterji S."/>
            <person name="Chinwalla A."/>
            <person name="Civetta A."/>
            <person name="Clifton S.W."/>
            <person name="Comeron J.M."/>
            <person name="Costello J.C."/>
            <person name="Coyne J.A."/>
            <person name="Daub J."/>
            <person name="David R.G."/>
            <person name="Delcher A.L."/>
            <person name="Delehaunty K."/>
            <person name="Do C.B."/>
            <person name="Ebling H."/>
            <person name="Edwards K."/>
            <person name="Eickbush T."/>
            <person name="Evans J.D."/>
            <person name="Filipski A."/>
            <person name="Findeiss S."/>
            <person name="Freyhult E."/>
            <person name="Fulton L."/>
            <person name="Fulton R."/>
            <person name="Garcia A.C."/>
            <person name="Gardiner A."/>
            <person name="Garfield D.A."/>
            <person name="Garvin B.E."/>
            <person name="Gibson G."/>
            <person name="Gilbert D."/>
            <person name="Gnerre S."/>
            <person name="Godfrey J."/>
            <person name="Good R."/>
            <person name="Gotea V."/>
            <person name="Gravely B."/>
            <person name="Greenberg A.J."/>
            <person name="Griffiths-Jones S."/>
            <person name="Gross S."/>
            <person name="Guigo R."/>
            <person name="Gustafson E.A."/>
            <person name="Haerty W."/>
            <person name="Hahn M.W."/>
            <person name="Halligan D.L."/>
            <person name="Halpern A.L."/>
            <person name="Halter G.M."/>
            <person name="Han M.V."/>
            <person name="Heger A."/>
            <person name="Hillier L."/>
            <person name="Hinrichs A.S."/>
            <person name="Holmes I."/>
            <person name="Hoskins R.A."/>
            <person name="Hubisz M.J."/>
            <person name="Hultmark D."/>
            <person name="Huntley M.A."/>
            <person name="Jaffe D.B."/>
            <person name="Jagadeeshan S."/>
            <person name="Jeck W.R."/>
            <person name="Johnson J."/>
            <person name="Jones C.D."/>
            <person name="Jordan W.C."/>
            <person name="Karpen G.H."/>
            <person name="Kataoka E."/>
            <person name="Keightley P.D."/>
            <person name="Kheradpour P."/>
            <person name="Kirkness E.F."/>
            <person name="Koerich L.B."/>
            <person name="Kristiansen K."/>
            <person name="Kudrna D."/>
            <person name="Kulathinal R.J."/>
            <person name="Kumar S."/>
            <person name="Kwok R."/>
            <person name="Lander E."/>
            <person name="Langley C.H."/>
            <person name="Lapoint R."/>
            <person name="Lazzaro B.P."/>
            <person name="Lee S.J."/>
            <person name="Levesque L."/>
            <person name="Li R."/>
            <person name="Lin C.F."/>
            <person name="Lin M.F."/>
            <person name="Lindblad-Toh K."/>
            <person name="Llopart A."/>
            <person name="Long M."/>
            <person name="Low L."/>
            <person name="Lozovsky E."/>
            <person name="Lu J."/>
            <person name="Luo M."/>
            <person name="Machado C.A."/>
            <person name="Makalowski W."/>
            <person name="Marzo M."/>
            <person name="Matsuda M."/>
            <person name="Matzkin L."/>
            <person name="McAllister B."/>
            <person name="McBride C.S."/>
            <person name="McKernan B."/>
            <person name="McKernan K."/>
            <person name="Mendez-Lago M."/>
            <person name="Minx P."/>
            <person name="Mollenhauer M.U."/>
            <person name="Montooth K."/>
            <person name="Mount S.M."/>
            <person name="Mu X."/>
            <person name="Myers E."/>
            <person name="Negre B."/>
            <person name="Newfeld S."/>
            <person name="Nielsen R."/>
            <person name="Noor M.A."/>
            <person name="O'Grady P."/>
            <person name="Pachter L."/>
            <person name="Papaceit M."/>
            <person name="Parisi M.J."/>
            <person name="Parisi M."/>
            <person name="Parts L."/>
            <person name="Pedersen J.S."/>
            <person name="Pesole G."/>
            <person name="Phillippy A.M."/>
            <person name="Ponting C.P."/>
            <person name="Pop M."/>
            <person name="Porcelli D."/>
            <person name="Powell J.R."/>
            <person name="Prohaska S."/>
            <person name="Pruitt K."/>
            <person name="Puig M."/>
            <person name="Quesneville H."/>
            <person name="Ram K.R."/>
            <person name="Rand D."/>
            <person name="Rasmussen M.D."/>
            <person name="Reed L.K."/>
            <person name="Reenan R."/>
            <person name="Reily A."/>
            <person name="Remington K.A."/>
            <person name="Rieger T.T."/>
            <person name="Ritchie M.G."/>
            <person name="Robin C."/>
            <person name="Rogers Y.H."/>
            <person name="Rohde C."/>
            <person name="Rozas J."/>
            <person name="Rubenfield M.J."/>
            <person name="Ruiz A."/>
            <person name="Russo S."/>
            <person name="Salzberg S.L."/>
            <person name="Sanchez-Gracia A."/>
            <person name="Saranga D.J."/>
            <person name="Sato H."/>
            <person name="Schaeffer S.W."/>
            <person name="Schatz M.C."/>
            <person name="Schlenke T."/>
            <person name="Schwartz R."/>
            <person name="Segarra C."/>
            <person name="Singh R.S."/>
            <person name="Sirot L."/>
            <person name="Sirota M."/>
            <person name="Sisneros N.B."/>
            <person name="Smith C.D."/>
            <person name="Smith T.F."/>
            <person name="Spieth J."/>
            <person name="Stage D.E."/>
            <person name="Stark A."/>
            <person name="Stephan W."/>
            <person name="Strausberg R.L."/>
            <person name="Strempel S."/>
            <person name="Sturgill D."/>
            <person name="Sutton G."/>
            <person name="Sutton G.G."/>
            <person name="Tao W."/>
            <person name="Teichmann S."/>
            <person name="Tobari Y.N."/>
            <person name="Tomimura Y."/>
            <person name="Tsolas J.M."/>
            <person name="Valente V.L."/>
            <person name="Venter E."/>
            <person name="Venter J.C."/>
            <person name="Vicario S."/>
            <person name="Vieira F.G."/>
            <person name="Vilella A.J."/>
            <person name="Villasante A."/>
            <person name="Walenz B."/>
            <person name="Wang J."/>
            <person name="Wasserman M."/>
            <person name="Watts T."/>
            <person name="Wilson D."/>
            <person name="Wilson R.K."/>
            <person name="Wing R.A."/>
            <person name="Wolfner M.F."/>
            <person name="Wong A."/>
            <person name="Wong G.K."/>
            <person name="Wu C.I."/>
            <person name="Wu G."/>
            <person name="Yamamoto D."/>
            <person name="Yang H.P."/>
            <person name="Yang S.P."/>
            <person name="Yorke J.A."/>
            <person name="Yoshida K."/>
            <person name="Zdobnov E."/>
            <person name="Zhang P."/>
            <person name="Zhang Y."/>
            <person name="Zimin A.V."/>
            <person name="Baldwin J."/>
            <person name="Abdouelleil A."/>
            <person name="Abdulkadir J."/>
            <person name="Abebe A."/>
            <person name="Abera B."/>
            <person name="Abreu J."/>
            <person name="Acer S.C."/>
            <person name="Aftuck L."/>
            <person name="Alexander A."/>
            <person name="An P."/>
            <person name="Anderson E."/>
            <person name="Anderson S."/>
            <person name="Arachi H."/>
            <person name="Azer M."/>
            <person name="Bachantsang P."/>
            <person name="Barry A."/>
            <person name="Bayul T."/>
            <person name="Berlin A."/>
            <person name="Bessette D."/>
            <person name="Bloom T."/>
            <person name="Blye J."/>
            <person name="Boguslavskiy L."/>
            <person name="Bonnet C."/>
            <person name="Boukhgalter B."/>
            <person name="Bourzgui I."/>
            <person name="Brown A."/>
            <person name="Cahill P."/>
            <person name="Channer S."/>
            <person name="Cheshatsang Y."/>
            <person name="Chuda L."/>
            <person name="Citroen M."/>
            <person name="Collymore A."/>
            <person name="Cooke P."/>
            <person name="Costello M."/>
            <person name="D'Aco K."/>
            <person name="Daza R."/>
            <person name="De Haan G."/>
            <person name="DeGray S."/>
            <person name="DeMaso C."/>
            <person name="Dhargay N."/>
            <person name="Dooley K."/>
            <person name="Dooley E."/>
            <person name="Doricent M."/>
            <person name="Dorje P."/>
            <person name="Dorjee K."/>
            <person name="Dupes A."/>
            <person name="Elong R."/>
            <person name="Falk J."/>
            <person name="Farina A."/>
            <person name="Faro S."/>
            <person name="Ferguson D."/>
            <person name="Fisher S."/>
            <person name="Foley C.D."/>
            <person name="Franke A."/>
            <person name="Friedrich D."/>
            <person name="Gadbois L."/>
            <person name="Gearin G."/>
            <person name="Gearin C.R."/>
            <person name="Giannoukos G."/>
            <person name="Goode T."/>
            <person name="Graham J."/>
            <person name="Grandbois E."/>
            <person name="Grewal S."/>
            <person name="Gyaltsen K."/>
            <person name="Hafez N."/>
            <person name="Hagos B."/>
            <person name="Hall J."/>
            <person name="Henson C."/>
            <person name="Hollinger A."/>
            <person name="Honan T."/>
            <person name="Huard M.D."/>
            <person name="Hughes L."/>
            <person name="Hurhula B."/>
            <person name="Husby M.E."/>
            <person name="Kamat A."/>
            <person name="Kanga B."/>
            <person name="Kashin S."/>
            <person name="Khazanovich D."/>
            <person name="Kisner P."/>
            <person name="Lance K."/>
            <person name="Lara M."/>
            <person name="Lee W."/>
            <person name="Lennon N."/>
            <person name="Letendre F."/>
            <person name="LeVine R."/>
            <person name="Lipovsky A."/>
            <person name="Liu X."/>
            <person name="Liu J."/>
            <person name="Liu S."/>
            <person name="Lokyitsang T."/>
            <person name="Lokyitsang Y."/>
            <person name="Lubonja R."/>
            <person name="Lui A."/>
            <person name="MacDonald P."/>
            <person name="Magnisalis V."/>
            <person name="Maru K."/>
            <person name="Matthews C."/>
            <person name="McCusker W."/>
            <person name="McDonough S."/>
            <person name="Mehta T."/>
            <person name="Meldrim J."/>
            <person name="Meneus L."/>
            <person name="Mihai O."/>
            <person name="Mihalev A."/>
            <person name="Mihova T."/>
            <person name="Mittelman R."/>
            <person name="Mlenga V."/>
            <person name="Montmayeur A."/>
            <person name="Mulrain L."/>
            <person name="Navidi A."/>
            <person name="Naylor J."/>
            <person name="Negash T."/>
            <person name="Nguyen T."/>
            <person name="Nguyen N."/>
            <person name="Nicol R."/>
            <person name="Norbu C."/>
            <person name="Norbu N."/>
            <person name="Novod N."/>
            <person name="O'Neill B."/>
            <person name="Osman S."/>
            <person name="Markiewicz E."/>
            <person name="Oyono O.L."/>
            <person name="Patti C."/>
            <person name="Phunkhang P."/>
            <person name="Pierre F."/>
            <person name="Priest M."/>
            <person name="Raghuraman S."/>
            <person name="Rege F."/>
            <person name="Reyes R."/>
            <person name="Rise C."/>
            <person name="Rogov P."/>
            <person name="Ross K."/>
            <person name="Ryan E."/>
            <person name="Settipalli S."/>
            <person name="Shea T."/>
            <person name="Sherpa N."/>
            <person name="Shi L."/>
            <person name="Shih D."/>
            <person name="Sparrow T."/>
            <person name="Spaulding J."/>
            <person name="Stalker J."/>
            <person name="Stange-Thomann N."/>
            <person name="Stavropoulos S."/>
            <person name="Stone C."/>
            <person name="Strader C."/>
            <person name="Tesfaye S."/>
            <person name="Thomson T."/>
            <person name="Thoulutsang Y."/>
            <person name="Thoulutsang D."/>
            <person name="Topham K."/>
            <person name="Topping I."/>
            <person name="Tsamla T."/>
            <person name="Vassiliev H."/>
            <person name="Vo A."/>
            <person name="Wangchuk T."/>
            <person name="Wangdi T."/>
            <person name="Weiand M."/>
            <person name="Wilkinson J."/>
            <person name="Wilson A."/>
            <person name="Yadav S."/>
            <person name="Young G."/>
            <person name="Yu Q."/>
            <person name="Zembek L."/>
            <person name="Zhong D."/>
            <person name="Zimmer A."/>
            <person name="Zwirko Z."/>
            <person name="Jaffe D.B."/>
            <person name="Alvarez P."/>
            <person name="Brockman W."/>
            <person name="Butler J."/>
            <person name="Chin C."/>
            <person name="Gnerre S."/>
            <person name="Grabherr M."/>
            <person name="Kleber M."/>
            <person name="Mauceli E."/>
            <person name="MacCallum I."/>
        </authorList>
    </citation>
    <scope>NUCLEOTIDE SEQUENCE [LARGE SCALE GENOMIC DNA]</scope>
    <source>
        <strain evidence="3">Tucson 15010-1051.87</strain>
    </source>
</reference>
<dbReference type="InParanoid" id="A0A0Q9WMX7"/>
<dbReference type="Proteomes" id="UP000008792">
    <property type="component" value="Unassembled WGS sequence"/>
</dbReference>
<feature type="compositionally biased region" description="Low complexity" evidence="1">
    <location>
        <begin position="70"/>
        <end position="86"/>
    </location>
</feature>
<feature type="region of interest" description="Disordered" evidence="1">
    <location>
        <begin position="37"/>
        <end position="102"/>
    </location>
</feature>
<feature type="compositionally biased region" description="Low complexity" evidence="1">
    <location>
        <begin position="45"/>
        <end position="62"/>
    </location>
</feature>
<keyword evidence="3" id="KW-1185">Reference proteome</keyword>
<evidence type="ECO:0008006" key="4">
    <source>
        <dbReference type="Google" id="ProtNLM"/>
    </source>
</evidence>
<accession>A0A0Q9WMX7</accession>
<evidence type="ECO:0000313" key="2">
    <source>
        <dbReference type="EMBL" id="KRF82206.1"/>
    </source>
</evidence>
<dbReference type="OrthoDB" id="7875409at2759"/>
<evidence type="ECO:0000313" key="3">
    <source>
        <dbReference type="Proteomes" id="UP000008792"/>
    </source>
</evidence>
<sequence length="187" mass="20850">MDENNAEASRSKACEALQVPKTELASTAVEAASSLFTATRKAGGRLRSSGSKLKSPSKPKNSINRRKSNSRSMSSTRKTKSTPTARSRNRKTTSTGLKKPNVNCVSRKRNSRISIKHNKGCRPNLTMNKAYLQFIREYCGRPQELSGPDLAQKAARAWCRLSNVKKQKFLARRTKKTCKKARFCAIQ</sequence>
<dbReference type="GO" id="GO:0035092">
    <property type="term" value="P:sperm DNA condensation"/>
    <property type="evidence" value="ECO:0007669"/>
    <property type="project" value="InterPro"/>
</dbReference>
<proteinExistence type="predicted"/>
<dbReference type="AlphaFoldDB" id="A0A0Q9WMX7"/>
<dbReference type="InterPro" id="IPR024460">
    <property type="entry name" value="Protamine-like"/>
</dbReference>
<organism evidence="2 3">
    <name type="scientific">Drosophila virilis</name>
    <name type="common">Fruit fly</name>
    <dbReference type="NCBI Taxonomy" id="7244"/>
    <lineage>
        <taxon>Eukaryota</taxon>
        <taxon>Metazoa</taxon>
        <taxon>Ecdysozoa</taxon>
        <taxon>Arthropoda</taxon>
        <taxon>Hexapoda</taxon>
        <taxon>Insecta</taxon>
        <taxon>Pterygota</taxon>
        <taxon>Neoptera</taxon>
        <taxon>Endopterygota</taxon>
        <taxon>Diptera</taxon>
        <taxon>Brachycera</taxon>
        <taxon>Muscomorpha</taxon>
        <taxon>Ephydroidea</taxon>
        <taxon>Drosophilidae</taxon>
        <taxon>Drosophila</taxon>
    </lineage>
</organism>
<dbReference type="KEGG" id="dvi:6631825"/>
<dbReference type="Pfam" id="PF06382">
    <property type="entry name" value="Protamine_like"/>
    <property type="match status" value="1"/>
</dbReference>
<evidence type="ECO:0000256" key="1">
    <source>
        <dbReference type="SAM" id="MobiDB-lite"/>
    </source>
</evidence>
<name>A0A0Q9WMX7_DROVI</name>
<gene>
    <name evidence="2" type="primary">Dvir\GJ18925</name>
    <name evidence="2" type="ORF">Dvir_GJ18925</name>
</gene>
<protein>
    <recommendedName>
        <fullName evidence="4">HMG box domain-containing protein</fullName>
    </recommendedName>
</protein>